<sequence>MGSLRGALAPLKINRPLPLIKGKGIQGMG</sequence>
<comment type="caution">
    <text evidence="1">The sequence shown here is derived from an EMBL/GenBank/DDBJ whole genome shotgun (WGS) entry which is preliminary data.</text>
</comment>
<reference evidence="1" key="1">
    <citation type="journal article" date="2015" name="Nature">
        <title>Complex archaea that bridge the gap between prokaryotes and eukaryotes.</title>
        <authorList>
            <person name="Spang A."/>
            <person name="Saw J.H."/>
            <person name="Jorgensen S.L."/>
            <person name="Zaremba-Niedzwiedzka K."/>
            <person name="Martijn J."/>
            <person name="Lind A.E."/>
            <person name="van Eijk R."/>
            <person name="Schleper C."/>
            <person name="Guy L."/>
            <person name="Ettema T.J."/>
        </authorList>
    </citation>
    <scope>NUCLEOTIDE SEQUENCE</scope>
</reference>
<gene>
    <name evidence="1" type="ORF">LCGC14_2787220</name>
</gene>
<protein>
    <submittedName>
        <fullName evidence="1">Uncharacterized protein</fullName>
    </submittedName>
</protein>
<accession>A0A0F9BI45</accession>
<dbReference type="AlphaFoldDB" id="A0A0F9BI45"/>
<feature type="non-terminal residue" evidence="1">
    <location>
        <position position="29"/>
    </location>
</feature>
<evidence type="ECO:0000313" key="1">
    <source>
        <dbReference type="EMBL" id="KKK84051.1"/>
    </source>
</evidence>
<dbReference type="EMBL" id="LAZR01051949">
    <property type="protein sequence ID" value="KKK84051.1"/>
    <property type="molecule type" value="Genomic_DNA"/>
</dbReference>
<proteinExistence type="predicted"/>
<name>A0A0F9BI45_9ZZZZ</name>
<organism evidence="1">
    <name type="scientific">marine sediment metagenome</name>
    <dbReference type="NCBI Taxonomy" id="412755"/>
    <lineage>
        <taxon>unclassified sequences</taxon>
        <taxon>metagenomes</taxon>
        <taxon>ecological metagenomes</taxon>
    </lineage>
</organism>